<dbReference type="AlphaFoldDB" id="A0ABD1ZB27"/>
<evidence type="ECO:0000313" key="2">
    <source>
        <dbReference type="EMBL" id="KAL2644950.1"/>
    </source>
</evidence>
<sequence length="81" mass="9155">MAFCIFEEWTAPRDSHTTETIPHVQEPFIIPERKNENGSQIITIKLPAGSVQQTRSFRPEEEGNSDKEKNVGQEDIEASAL</sequence>
<proteinExistence type="predicted"/>
<comment type="caution">
    <text evidence="2">The sequence shown here is derived from an EMBL/GenBank/DDBJ whole genome shotgun (WGS) entry which is preliminary data.</text>
</comment>
<evidence type="ECO:0000256" key="1">
    <source>
        <dbReference type="SAM" id="MobiDB-lite"/>
    </source>
</evidence>
<feature type="compositionally biased region" description="Basic and acidic residues" evidence="1">
    <location>
        <begin position="57"/>
        <end position="72"/>
    </location>
</feature>
<evidence type="ECO:0000313" key="3">
    <source>
        <dbReference type="Proteomes" id="UP001605036"/>
    </source>
</evidence>
<keyword evidence="3" id="KW-1185">Reference proteome</keyword>
<organism evidence="2 3">
    <name type="scientific">Riccia fluitans</name>
    <dbReference type="NCBI Taxonomy" id="41844"/>
    <lineage>
        <taxon>Eukaryota</taxon>
        <taxon>Viridiplantae</taxon>
        <taxon>Streptophyta</taxon>
        <taxon>Embryophyta</taxon>
        <taxon>Marchantiophyta</taxon>
        <taxon>Marchantiopsida</taxon>
        <taxon>Marchantiidae</taxon>
        <taxon>Marchantiales</taxon>
        <taxon>Ricciaceae</taxon>
        <taxon>Riccia</taxon>
    </lineage>
</organism>
<protein>
    <submittedName>
        <fullName evidence="2">Uncharacterized protein</fullName>
    </submittedName>
</protein>
<accession>A0ABD1ZB27</accession>
<name>A0ABD1ZB27_9MARC</name>
<dbReference type="Proteomes" id="UP001605036">
    <property type="component" value="Unassembled WGS sequence"/>
</dbReference>
<gene>
    <name evidence="2" type="ORF">R1flu_012537</name>
</gene>
<dbReference type="EMBL" id="JBHFFA010000002">
    <property type="protein sequence ID" value="KAL2644950.1"/>
    <property type="molecule type" value="Genomic_DNA"/>
</dbReference>
<reference evidence="2 3" key="1">
    <citation type="submission" date="2024-09" db="EMBL/GenBank/DDBJ databases">
        <title>Chromosome-scale assembly of Riccia fluitans.</title>
        <authorList>
            <person name="Paukszto L."/>
            <person name="Sawicki J."/>
            <person name="Karawczyk K."/>
            <person name="Piernik-Szablinska J."/>
            <person name="Szczecinska M."/>
            <person name="Mazdziarz M."/>
        </authorList>
    </citation>
    <scope>NUCLEOTIDE SEQUENCE [LARGE SCALE GENOMIC DNA]</scope>
    <source>
        <strain evidence="2">Rf_01</strain>
        <tissue evidence="2">Aerial parts of the thallus</tissue>
    </source>
</reference>
<feature type="region of interest" description="Disordered" evidence="1">
    <location>
        <begin position="46"/>
        <end position="81"/>
    </location>
</feature>